<dbReference type="Pfam" id="PF02310">
    <property type="entry name" value="B12-binding"/>
    <property type="match status" value="1"/>
</dbReference>
<feature type="domain" description="Radical SAM core" evidence="7">
    <location>
        <begin position="204"/>
        <end position="428"/>
    </location>
</feature>
<dbReference type="SFLD" id="SFLDG01082">
    <property type="entry name" value="B12-binding_domain_containing"/>
    <property type="match status" value="1"/>
</dbReference>
<evidence type="ECO:0000259" key="7">
    <source>
        <dbReference type="PROSITE" id="PS51918"/>
    </source>
</evidence>
<dbReference type="InterPro" id="IPR023404">
    <property type="entry name" value="rSAM_horseshoe"/>
</dbReference>
<comment type="cofactor">
    <cofactor evidence="1">
        <name>[4Fe-4S] cluster</name>
        <dbReference type="ChEBI" id="CHEBI:49883"/>
    </cofactor>
</comment>
<organism evidence="8 9">
    <name type="scientific">Rohdeia mirabilis</name>
    <dbReference type="NCBI Taxonomy" id="2528008"/>
    <lineage>
        <taxon>Bacteria</taxon>
        <taxon>Pseudomonadati</taxon>
        <taxon>Planctomycetota</taxon>
        <taxon>Planctomycetia</taxon>
        <taxon>Planctomycetia incertae sedis</taxon>
        <taxon>Rohdeia</taxon>
    </lineage>
</organism>
<dbReference type="InterPro" id="IPR034466">
    <property type="entry name" value="Methyltransferase_Class_B"/>
</dbReference>
<keyword evidence="2" id="KW-0949">S-adenosyl-L-methionine</keyword>
<dbReference type="RefSeq" id="WP_145187163.1">
    <property type="nucleotide sequence ID" value="NZ_CP036290.1"/>
</dbReference>
<dbReference type="Gene3D" id="3.40.50.280">
    <property type="entry name" value="Cobalamin-binding domain"/>
    <property type="match status" value="1"/>
</dbReference>
<dbReference type="GO" id="GO:0051539">
    <property type="term" value="F:4 iron, 4 sulfur cluster binding"/>
    <property type="evidence" value="ECO:0007669"/>
    <property type="project" value="UniProtKB-KW"/>
</dbReference>
<dbReference type="InterPro" id="IPR058240">
    <property type="entry name" value="rSAM_sf"/>
</dbReference>
<proteinExistence type="predicted"/>
<dbReference type="GO" id="GO:0046872">
    <property type="term" value="F:metal ion binding"/>
    <property type="evidence" value="ECO:0007669"/>
    <property type="project" value="UniProtKB-KW"/>
</dbReference>
<evidence type="ECO:0000256" key="2">
    <source>
        <dbReference type="ARBA" id="ARBA00022691"/>
    </source>
</evidence>
<dbReference type="InterPro" id="IPR051198">
    <property type="entry name" value="BchE-like"/>
</dbReference>
<dbReference type="GO" id="GO:0005829">
    <property type="term" value="C:cytosol"/>
    <property type="evidence" value="ECO:0007669"/>
    <property type="project" value="TreeGrafter"/>
</dbReference>
<dbReference type="SMART" id="SM00729">
    <property type="entry name" value="Elp3"/>
    <property type="match status" value="1"/>
</dbReference>
<keyword evidence="3" id="KW-0479">Metal-binding</keyword>
<evidence type="ECO:0000256" key="5">
    <source>
        <dbReference type="ARBA" id="ARBA00023014"/>
    </source>
</evidence>
<dbReference type="SFLD" id="SFLDG01123">
    <property type="entry name" value="methyltransferase_(Class_B)"/>
    <property type="match status" value="1"/>
</dbReference>
<dbReference type="InterPro" id="IPR007197">
    <property type="entry name" value="rSAM"/>
</dbReference>
<protein>
    <submittedName>
        <fullName evidence="8">Coproporphyrinogen III oxidase</fullName>
    </submittedName>
</protein>
<gene>
    <name evidence="8" type="ORF">Pla163_19850</name>
</gene>
<dbReference type="OrthoDB" id="9801424at2"/>
<keyword evidence="5" id="KW-0411">Iron-sulfur</keyword>
<dbReference type="GO" id="GO:0031419">
    <property type="term" value="F:cobalamin binding"/>
    <property type="evidence" value="ECO:0007669"/>
    <property type="project" value="InterPro"/>
</dbReference>
<dbReference type="PROSITE" id="PS51918">
    <property type="entry name" value="RADICAL_SAM"/>
    <property type="match status" value="1"/>
</dbReference>
<dbReference type="InterPro" id="IPR006638">
    <property type="entry name" value="Elp3/MiaA/NifB-like_rSAM"/>
</dbReference>
<dbReference type="SFLD" id="SFLDS00029">
    <property type="entry name" value="Radical_SAM"/>
    <property type="match status" value="1"/>
</dbReference>
<feature type="domain" description="B12-binding" evidence="6">
    <location>
        <begin position="21"/>
        <end position="153"/>
    </location>
</feature>
<dbReference type="PROSITE" id="PS51332">
    <property type="entry name" value="B12_BINDING"/>
    <property type="match status" value="1"/>
</dbReference>
<dbReference type="Gene3D" id="3.80.30.20">
    <property type="entry name" value="tm_1862 like domain"/>
    <property type="match status" value="1"/>
</dbReference>
<evidence type="ECO:0000256" key="3">
    <source>
        <dbReference type="ARBA" id="ARBA00022723"/>
    </source>
</evidence>
<accession>A0A518D079</accession>
<dbReference type="PANTHER" id="PTHR43409">
    <property type="entry name" value="ANAEROBIC MAGNESIUM-PROTOPORPHYRIN IX MONOMETHYL ESTER CYCLASE-RELATED"/>
    <property type="match status" value="1"/>
</dbReference>
<dbReference type="PANTHER" id="PTHR43409:SF16">
    <property type="entry name" value="SLR0320 PROTEIN"/>
    <property type="match status" value="1"/>
</dbReference>
<sequence>MKVVLINPPSPPEFRVSRGLMGGFGMAVNPGLLYPPIELAHVASVLEEDGCEVVILDADARDLDAAGALEELVASGADFFCLDSSSTSLDRDLALARELRTTTGRPIAILGSQVTYTPGEIFSKDSVDCVVRGEPEYTVRDLVRRAKDSETFASQRFAGVEGVTYARADGEIVHEPEREKISDLDALPIPARHLLDNHAYRFPGIEGPITTVKSSRGCPLNCSFCGYTLAQGLRFRFRSPESVLKELEDLYFVHGLRHVVFRDPIFTTRKDRIHAICDGIIARGMQIEWQCETAVKVLDPELLAKMAAAGCRHISLGVESGNAEMQKKHCGNKLKDLEGAEEVFRAARRVGIETRAFCMIGFPEETPAMVEETIQLVNRLDPDQVQFCAVTAYPGTPLYEMLRGERDFDYATMTGFQALEGNEHMTKEEIEAKIREAYRRFYLRPRRFVREIKSPARLAGKVARYFTLFRRRA</sequence>
<dbReference type="SUPFAM" id="SSF102114">
    <property type="entry name" value="Radical SAM enzymes"/>
    <property type="match status" value="1"/>
</dbReference>
<dbReference type="GO" id="GO:0003824">
    <property type="term" value="F:catalytic activity"/>
    <property type="evidence" value="ECO:0007669"/>
    <property type="project" value="InterPro"/>
</dbReference>
<evidence type="ECO:0000313" key="9">
    <source>
        <dbReference type="Proteomes" id="UP000319342"/>
    </source>
</evidence>
<evidence type="ECO:0000256" key="1">
    <source>
        <dbReference type="ARBA" id="ARBA00001966"/>
    </source>
</evidence>
<dbReference type="AlphaFoldDB" id="A0A518D079"/>
<name>A0A518D079_9BACT</name>
<dbReference type="CDD" id="cd01335">
    <property type="entry name" value="Radical_SAM"/>
    <property type="match status" value="1"/>
</dbReference>
<keyword evidence="9" id="KW-1185">Reference proteome</keyword>
<reference evidence="8 9" key="1">
    <citation type="submission" date="2019-02" db="EMBL/GenBank/DDBJ databases">
        <title>Deep-cultivation of Planctomycetes and their phenomic and genomic characterization uncovers novel biology.</title>
        <authorList>
            <person name="Wiegand S."/>
            <person name="Jogler M."/>
            <person name="Boedeker C."/>
            <person name="Pinto D."/>
            <person name="Vollmers J."/>
            <person name="Rivas-Marin E."/>
            <person name="Kohn T."/>
            <person name="Peeters S.H."/>
            <person name="Heuer A."/>
            <person name="Rast P."/>
            <person name="Oberbeckmann S."/>
            <person name="Bunk B."/>
            <person name="Jeske O."/>
            <person name="Meyerdierks A."/>
            <person name="Storesund J.E."/>
            <person name="Kallscheuer N."/>
            <person name="Luecker S."/>
            <person name="Lage O.M."/>
            <person name="Pohl T."/>
            <person name="Merkel B.J."/>
            <person name="Hornburger P."/>
            <person name="Mueller R.-W."/>
            <person name="Bruemmer F."/>
            <person name="Labrenz M."/>
            <person name="Spormann A.M."/>
            <person name="Op den Camp H."/>
            <person name="Overmann J."/>
            <person name="Amann R."/>
            <person name="Jetten M.S.M."/>
            <person name="Mascher T."/>
            <person name="Medema M.H."/>
            <person name="Devos D.P."/>
            <person name="Kaster A.-K."/>
            <person name="Ovreas L."/>
            <person name="Rohde M."/>
            <person name="Galperin M.Y."/>
            <person name="Jogler C."/>
        </authorList>
    </citation>
    <scope>NUCLEOTIDE SEQUENCE [LARGE SCALE GENOMIC DNA]</scope>
    <source>
        <strain evidence="8 9">Pla163</strain>
    </source>
</reference>
<evidence type="ECO:0000313" key="8">
    <source>
        <dbReference type="EMBL" id="QDU84867.1"/>
    </source>
</evidence>
<evidence type="ECO:0000259" key="6">
    <source>
        <dbReference type="PROSITE" id="PS51332"/>
    </source>
</evidence>
<dbReference type="EMBL" id="CP036290">
    <property type="protein sequence ID" value="QDU84867.1"/>
    <property type="molecule type" value="Genomic_DNA"/>
</dbReference>
<dbReference type="Proteomes" id="UP000319342">
    <property type="component" value="Chromosome"/>
</dbReference>
<keyword evidence="4" id="KW-0408">Iron</keyword>
<evidence type="ECO:0000256" key="4">
    <source>
        <dbReference type="ARBA" id="ARBA00023004"/>
    </source>
</evidence>
<dbReference type="InterPro" id="IPR006158">
    <property type="entry name" value="Cobalamin-bd"/>
</dbReference>
<dbReference type="Pfam" id="PF04055">
    <property type="entry name" value="Radical_SAM"/>
    <property type="match status" value="1"/>
</dbReference>